<dbReference type="InterPro" id="IPR019757">
    <property type="entry name" value="Pept_S26A_signal_pept_1_Lys-AS"/>
</dbReference>
<dbReference type="Pfam" id="PF10502">
    <property type="entry name" value="Peptidase_S26"/>
    <property type="match status" value="1"/>
</dbReference>
<sequence>MVEPPAPAQTPPAHSNRAALREFWRVWILGALLPVYLVTTFVATLARVDGESMEPTLQSGHVLVLLKYPRWLRAWGLGGDYARHGAVVIFKAPADSPYAYETLYGVRHRPYNIKRVVGLPGDVIAFRDGQLYRNGEVVAESYASREGYVSDEGPLTVPPGKLWVIGDNRRTGESLDSRSYGPVDLRDVAGPVTWRLWPAPGRLGLP</sequence>
<dbReference type="InterPro" id="IPR036286">
    <property type="entry name" value="LexA/Signal_pep-like_sf"/>
</dbReference>
<dbReference type="GO" id="GO:0004252">
    <property type="term" value="F:serine-type endopeptidase activity"/>
    <property type="evidence" value="ECO:0007669"/>
    <property type="project" value="InterPro"/>
</dbReference>
<evidence type="ECO:0000256" key="3">
    <source>
        <dbReference type="ARBA" id="ARBA00013208"/>
    </source>
</evidence>
<dbReference type="AlphaFoldDB" id="A0A1H6RZU7"/>
<dbReference type="RefSeq" id="WP_092262388.1">
    <property type="nucleotide sequence ID" value="NZ_FNZA01000001.1"/>
</dbReference>
<dbReference type="GO" id="GO:0006465">
    <property type="term" value="P:signal peptide processing"/>
    <property type="evidence" value="ECO:0007669"/>
    <property type="project" value="InterPro"/>
</dbReference>
<dbReference type="Proteomes" id="UP000199223">
    <property type="component" value="Unassembled WGS sequence"/>
</dbReference>
<evidence type="ECO:0000256" key="1">
    <source>
        <dbReference type="ARBA" id="ARBA00000677"/>
    </source>
</evidence>
<comment type="subcellular location">
    <subcellularLocation>
        <location evidence="8">Membrane</location>
        <topology evidence="8">Single-pass type II membrane protein</topology>
    </subcellularLocation>
</comment>
<dbReference type="NCBIfam" id="TIGR02227">
    <property type="entry name" value="sigpep_I_bact"/>
    <property type="match status" value="1"/>
</dbReference>
<dbReference type="STRING" id="856736.SAMN04488058_1019"/>
<keyword evidence="7" id="KW-1133">Transmembrane helix</keyword>
<keyword evidence="7" id="KW-0472">Membrane</keyword>
<protein>
    <recommendedName>
        <fullName evidence="3 7">Signal peptidase I</fullName>
        <ecNumber evidence="3 7">3.4.21.89</ecNumber>
    </recommendedName>
</protein>
<gene>
    <name evidence="10" type="ORF">SAMN04488058_1019</name>
</gene>
<dbReference type="CDD" id="cd06530">
    <property type="entry name" value="S26_SPase_I"/>
    <property type="match status" value="1"/>
</dbReference>
<dbReference type="OrthoDB" id="9802919at2"/>
<dbReference type="Gene3D" id="2.10.109.10">
    <property type="entry name" value="Umud Fragment, subunit A"/>
    <property type="match status" value="1"/>
</dbReference>
<dbReference type="InterPro" id="IPR019533">
    <property type="entry name" value="Peptidase_S26"/>
</dbReference>
<feature type="active site" evidence="6">
    <location>
        <position position="114"/>
    </location>
</feature>
<dbReference type="SUPFAM" id="SSF51306">
    <property type="entry name" value="LexA/Signal peptidase"/>
    <property type="match status" value="1"/>
</dbReference>
<comment type="catalytic activity">
    <reaction evidence="1 7">
        <text>Cleavage of hydrophobic, N-terminal signal or leader sequences from secreted and periplasmic proteins.</text>
        <dbReference type="EC" id="3.4.21.89"/>
    </reaction>
</comment>
<evidence type="ECO:0000256" key="2">
    <source>
        <dbReference type="ARBA" id="ARBA00009370"/>
    </source>
</evidence>
<dbReference type="EC" id="3.4.21.89" evidence="3 7"/>
<keyword evidence="5 7" id="KW-0378">Hydrolase</keyword>
<keyword evidence="7" id="KW-0812">Transmembrane</keyword>
<reference evidence="11" key="1">
    <citation type="submission" date="2016-10" db="EMBL/GenBank/DDBJ databases">
        <authorList>
            <person name="Varghese N."/>
            <person name="Submissions S."/>
        </authorList>
    </citation>
    <scope>NUCLEOTIDE SEQUENCE [LARGE SCALE GENOMIC DNA]</scope>
    <source>
        <strain evidence="11">CGMCC 1.10218</strain>
    </source>
</reference>
<dbReference type="PANTHER" id="PTHR43390:SF1">
    <property type="entry name" value="CHLOROPLAST PROCESSING PEPTIDASE"/>
    <property type="match status" value="1"/>
</dbReference>
<feature type="transmembrane region" description="Helical" evidence="7">
    <location>
        <begin position="24"/>
        <end position="46"/>
    </location>
</feature>
<keyword evidence="4 7" id="KW-0645">Protease</keyword>
<dbReference type="InterPro" id="IPR000223">
    <property type="entry name" value="Pept_S26A_signal_pept_1"/>
</dbReference>
<evidence type="ECO:0000313" key="10">
    <source>
        <dbReference type="EMBL" id="SEI57025.1"/>
    </source>
</evidence>
<name>A0A1H6RZU7_9DEIO</name>
<dbReference type="GO" id="GO:0016020">
    <property type="term" value="C:membrane"/>
    <property type="evidence" value="ECO:0007669"/>
    <property type="project" value="UniProtKB-SubCell"/>
</dbReference>
<evidence type="ECO:0000259" key="9">
    <source>
        <dbReference type="Pfam" id="PF10502"/>
    </source>
</evidence>
<dbReference type="GO" id="GO:0009003">
    <property type="term" value="F:signal peptidase activity"/>
    <property type="evidence" value="ECO:0007669"/>
    <property type="project" value="UniProtKB-EC"/>
</dbReference>
<organism evidence="10 11">
    <name type="scientific">Deinococcus reticulitermitis</name>
    <dbReference type="NCBI Taxonomy" id="856736"/>
    <lineage>
        <taxon>Bacteria</taxon>
        <taxon>Thermotogati</taxon>
        <taxon>Deinococcota</taxon>
        <taxon>Deinococci</taxon>
        <taxon>Deinococcales</taxon>
        <taxon>Deinococcaceae</taxon>
        <taxon>Deinococcus</taxon>
    </lineage>
</organism>
<proteinExistence type="inferred from homology"/>
<comment type="similarity">
    <text evidence="2 8">Belongs to the peptidase S26 family.</text>
</comment>
<evidence type="ECO:0000256" key="6">
    <source>
        <dbReference type="PIRSR" id="PIRSR600223-1"/>
    </source>
</evidence>
<feature type="active site" evidence="6">
    <location>
        <position position="52"/>
    </location>
</feature>
<dbReference type="PANTHER" id="PTHR43390">
    <property type="entry name" value="SIGNAL PEPTIDASE I"/>
    <property type="match status" value="1"/>
</dbReference>
<evidence type="ECO:0000313" key="11">
    <source>
        <dbReference type="Proteomes" id="UP000199223"/>
    </source>
</evidence>
<dbReference type="PROSITE" id="PS00760">
    <property type="entry name" value="SPASE_I_2"/>
    <property type="match status" value="1"/>
</dbReference>
<evidence type="ECO:0000256" key="8">
    <source>
        <dbReference type="RuleBase" id="RU362042"/>
    </source>
</evidence>
<dbReference type="PRINTS" id="PR00727">
    <property type="entry name" value="LEADERPTASE"/>
</dbReference>
<accession>A0A1H6RZU7</accession>
<dbReference type="EMBL" id="FNZA01000001">
    <property type="protein sequence ID" value="SEI57025.1"/>
    <property type="molecule type" value="Genomic_DNA"/>
</dbReference>
<dbReference type="PROSITE" id="PS00501">
    <property type="entry name" value="SPASE_I_1"/>
    <property type="match status" value="1"/>
</dbReference>
<evidence type="ECO:0000256" key="5">
    <source>
        <dbReference type="ARBA" id="ARBA00022801"/>
    </source>
</evidence>
<evidence type="ECO:0000256" key="7">
    <source>
        <dbReference type="RuleBase" id="RU003993"/>
    </source>
</evidence>
<evidence type="ECO:0000256" key="4">
    <source>
        <dbReference type="ARBA" id="ARBA00022670"/>
    </source>
</evidence>
<dbReference type="InterPro" id="IPR019756">
    <property type="entry name" value="Pept_S26A_signal_pept_1_Ser-AS"/>
</dbReference>
<feature type="domain" description="Peptidase S26" evidence="9">
    <location>
        <begin position="24"/>
        <end position="197"/>
    </location>
</feature>
<keyword evidence="11" id="KW-1185">Reference proteome</keyword>